<evidence type="ECO:0000313" key="3">
    <source>
        <dbReference type="EMBL" id="QFQ13303.1"/>
    </source>
</evidence>
<evidence type="ECO:0000256" key="1">
    <source>
        <dbReference type="SAM" id="Phobius"/>
    </source>
</evidence>
<keyword evidence="1" id="KW-0472">Membrane</keyword>
<dbReference type="AlphaFoldDB" id="A0A5P8E8L0"/>
<gene>
    <name evidence="3" type="ORF">C7Y71_009940</name>
</gene>
<dbReference type="OrthoDB" id="1075943at2"/>
<feature type="domain" description="Outer membrane protein beta-barrel" evidence="2">
    <location>
        <begin position="603"/>
        <end position="824"/>
    </location>
</feature>
<organism evidence="3 4">
    <name type="scientific">Pseudoprevotella muciniphila</name>
    <dbReference type="NCBI Taxonomy" id="2133944"/>
    <lineage>
        <taxon>Bacteria</taxon>
        <taxon>Pseudomonadati</taxon>
        <taxon>Bacteroidota</taxon>
        <taxon>Bacteroidia</taxon>
        <taxon>Bacteroidales</taxon>
        <taxon>Prevotellaceae</taxon>
        <taxon>Pseudoprevotella</taxon>
    </lineage>
</organism>
<dbReference type="InterPro" id="IPR041700">
    <property type="entry name" value="OMP_b-brl_3"/>
</dbReference>
<reference evidence="3 4" key="1">
    <citation type="submission" date="2018-11" db="EMBL/GenBank/DDBJ databases">
        <authorList>
            <person name="Na S.W."/>
            <person name="Baik M."/>
        </authorList>
    </citation>
    <scope>NUCLEOTIDE SEQUENCE [LARGE SCALE GENOMIC DNA]</scope>
    <source>
        <strain evidence="3 4">E39</strain>
    </source>
</reference>
<keyword evidence="1" id="KW-1133">Transmembrane helix</keyword>
<feature type="transmembrane region" description="Helical" evidence="1">
    <location>
        <begin position="12"/>
        <end position="39"/>
    </location>
</feature>
<evidence type="ECO:0000259" key="2">
    <source>
        <dbReference type="Pfam" id="PF14905"/>
    </source>
</evidence>
<keyword evidence="4" id="KW-1185">Reference proteome</keyword>
<dbReference type="Pfam" id="PF14905">
    <property type="entry name" value="OMP_b-brl_3"/>
    <property type="match status" value="1"/>
</dbReference>
<dbReference type="KEGG" id="alq:C7Y71_009940"/>
<dbReference type="Proteomes" id="UP000249375">
    <property type="component" value="Chromosome"/>
</dbReference>
<accession>A0A5P8E8L0</accession>
<sequence length="951" mass="109701">MIICNVEYLQIVILFFMIKINKICIIISFVCIGCLQMGAKEYEHTVQGYVVDNMTGIGMDSTHVTLMKSDSTVIASSMTIPKIDDQLVGMYRFQIQKVGKYIIKAERKGYDDGYMDFELRSNRETFISVKTIRMTRVSLLPPAIVKATKVKMVMNGDTIVYNADAFNLAEGSMLDALVSRLPGAQLTKNGEIFVNSKKIESLLINGRDFFSGNPKVALQNLPAYTVSKIKVYDEAGVASRIMQRDMGDKRYVMDVNLKKEYSNTYIGNAEAGGGTDERYLARAFGMKMSDNEWVMGSGSINNLNDNQKIGYDYGNNGFGWTPQETIDGRMINREAVFSYTRFFDRQNKLGGDITLNHTNGNNESRMNTQTYLPESDSFLKQHSHSTPKSTLLKSYLYHNFEKDRAFNQSDFSLQYIRNNNFSHSEQTTSDSISVLNEMLTRGSYENQRIVANGSISGGTKIIVDMLRWDLSANYNRYSIDQFLLSDIQYTNGQTPCDFRNTYLDNSHQQWNIKASTKYDIYWPGWIIAPEYEYNYRYNKSSNMLYRLEKLAGRDSTIWDILPSTREALVDVLDCQNSYDFHEYQNHHRFSVRVMSEPQMANRNYRGIFQRWSLLLPLRIAHNNIFYNRLGRHDVRRNAVFFEPNVYATGFFSGLKWTLEGRMWSDIPDMTMLISYRDDTNPLNIRFGNPDLRNQHNYSTSLYLSRSLSSYQQSYWLRFDYNQQDNAVAYANEFDKNTGTNTIRPISVNGNWNSSASLGYSRALDKATKFTIDNQLRYKYYHSIDMASVSGMASTMRSIVNNHLLSENLKLNFRLNNNYEFTLHGGGTYYLVVSHRKGFESINACDYQVGFNTTLKLPANFQFTSNLTMHARRGYQQSEMNTTDWVLNAQLTCSFLKGKLLAKLRGYDILQQLSNTHYVMNAQGRTESWHNGIPRYMMLSLSWRFNVTKKQK</sequence>
<evidence type="ECO:0000313" key="4">
    <source>
        <dbReference type="Proteomes" id="UP000249375"/>
    </source>
</evidence>
<proteinExistence type="predicted"/>
<dbReference type="EMBL" id="CP033459">
    <property type="protein sequence ID" value="QFQ13303.1"/>
    <property type="molecule type" value="Genomic_DNA"/>
</dbReference>
<keyword evidence="1" id="KW-0812">Transmembrane</keyword>
<dbReference type="SUPFAM" id="SSF56935">
    <property type="entry name" value="Porins"/>
    <property type="match status" value="1"/>
</dbReference>
<name>A0A5P8E8L0_9BACT</name>
<protein>
    <recommendedName>
        <fullName evidence="2">Outer membrane protein beta-barrel domain-containing protein</fullName>
    </recommendedName>
</protein>